<evidence type="ECO:0000256" key="4">
    <source>
        <dbReference type="ARBA" id="ARBA00022786"/>
    </source>
</evidence>
<dbReference type="SUPFAM" id="SSF56059">
    <property type="entry name" value="Glutathione synthetase ATP-binding domain-like"/>
    <property type="match status" value="1"/>
</dbReference>
<dbReference type="SMART" id="SM00256">
    <property type="entry name" value="FBOX"/>
    <property type="match status" value="1"/>
</dbReference>
<keyword evidence="4" id="KW-0833">Ubl conjugation pathway</keyword>
<dbReference type="InterPro" id="IPR001680">
    <property type="entry name" value="WD40_rpt"/>
</dbReference>
<dbReference type="SUPFAM" id="SSF51197">
    <property type="entry name" value="Clavaminate synthase-like"/>
    <property type="match status" value="1"/>
</dbReference>
<dbReference type="PROSITE" id="PS50181">
    <property type="entry name" value="FBOX"/>
    <property type="match status" value="1"/>
</dbReference>
<dbReference type="InterPro" id="IPR013815">
    <property type="entry name" value="ATP_grasp_subdomain_1"/>
</dbReference>
<protein>
    <recommendedName>
        <fullName evidence="13">F-box domain-containing protein</fullName>
    </recommendedName>
</protein>
<name>A0A2Z6REC5_9GLOM</name>
<dbReference type="Gene3D" id="3.30.470.20">
    <property type="entry name" value="ATP-grasp fold, B domain"/>
    <property type="match status" value="1"/>
</dbReference>
<feature type="repeat" description="WD" evidence="6">
    <location>
        <begin position="1112"/>
        <end position="1152"/>
    </location>
</feature>
<dbReference type="InterPro" id="IPR042098">
    <property type="entry name" value="TauD-like_sf"/>
</dbReference>
<dbReference type="Gene3D" id="3.60.130.10">
    <property type="entry name" value="Clavaminate synthase-like"/>
    <property type="match status" value="1"/>
</dbReference>
<keyword evidence="7" id="KW-0067">ATP-binding</keyword>
<dbReference type="STRING" id="94130.A0A2Z6REC5"/>
<sequence>MEQIPLIHCHSSDKLNDSILNIKTAIEDKGITFLQAWDSDISTLTTISQALGTVHVHAENNDVVIENEDTSKEMIFPHTDGTFLENIKMGPPKMVLLQYVENNVEGGELILIDSKKVLESILKERPRLAEILMRSGCISFYQNDKVFSSFPVYERMPDDSIRIHFRYDSKVFVPDWSREAIKFLHQTYLMNLKYQIKIIPNEKNQILILDNYRILYGQDTFVGNRKMRKVWINDDANIILRNLMDDSKNIRKIDNFKHQISTGIRLNQNLIEIEKKYLELKHQFNFIYNPEFKEITPVAILYQALQPPVFDGIRKPMKPGGYSDSGADIGYSLKSNSIPLVTPVDNPYHSSDMDWVFPDTEEGINTAIAKGAKTIWANTVLFDTHPLNFRNDIRIIGQLPKAMQKYDNKWVTNNLIRNHELPVPISILIGYKNGNGIYGLNDLTVEILHKENINFPLILKPIRGRGSQGVKKVDTMEQLRAHAEELLSSKTNEFGDSLVLEQYLEGDEITVVIMPPGTYDINFKSNNFDSHWHLPPIKRFNHHNGVVPYSGVVAVVDNSELLSKVELQDPTYQKVVRDCERAGQIIKPLAPIRIDCRRITQGGPFYLFDLNLKPNITGSGRPGRCDQDSLVSLSARGIGWSYSDLLKNILRQAWVMKAHRTLPYINSLITMQENQEITADLDFARLHVDSSSYNKQFELEEENLPLINNIYNIQEQPRNYYCYRHRPDLVKERMADELAHDELQKQISKLSLSEQESINHVFKLFSEAPPQNRCLILQGILTRCCLTQLSFVSNYIKDLIRIDFIVALPSEISFKILSYLDAISLCQAAQVSKTWKRMADDDVVWHKLCEQHIDKKCYKCGWGLPLLDQRQKRNGKRSALNETSIDSPVVTTCISAADAHHSMKYLQQTSPVSSPSYTNPSTPNTPSYDSQDEMREVKRVRVSEDKTKPLYPDIPFVTPEPHKTRPWKEVYSERLAVERNWRKGRYNVRSIKGHADGILCLQFNEEINRLITGSLDKTVRVWNLETGELIHVLKGHTRCVQTLQFDNVKLITGSMDTTLKLWNYHTGQCLNTLEGHTDGVISLHFDNRIVASGSADHTIRVWNFATSKCTTLRGHIAWVNCVVIYQKSKLLSCSDDQTIRIWDLVTKSCIKVFDSQETHVASIQCIQPTVLCSISNSASPNASLKERSKCNDQEKIDEPIVISGSLDNTIKMWSLETGKCINTLFGHVEGVWSLAADKLRVASGAHDKSVKIWDKDSGKCMHTLVGHGGAVNCVALGDTMVVSGSEDCEIRIWDFKN</sequence>
<dbReference type="InterPro" id="IPR019775">
    <property type="entry name" value="WD40_repeat_CS"/>
</dbReference>
<dbReference type="SUPFAM" id="SSF50978">
    <property type="entry name" value="WD40 repeat-like"/>
    <property type="match status" value="1"/>
</dbReference>
<dbReference type="SUPFAM" id="SSF81383">
    <property type="entry name" value="F-box domain"/>
    <property type="match status" value="1"/>
</dbReference>
<dbReference type="PANTHER" id="PTHR19872">
    <property type="entry name" value="UBIQUITIN LIGASE SPECIFICITY FACTOR/HREP PROTEIN"/>
    <property type="match status" value="1"/>
</dbReference>
<dbReference type="EMBL" id="BEXD01003358">
    <property type="protein sequence ID" value="GBC00978.1"/>
    <property type="molecule type" value="Genomic_DNA"/>
</dbReference>
<dbReference type="GO" id="GO:0031146">
    <property type="term" value="P:SCF-dependent proteasomal ubiquitin-dependent protein catabolic process"/>
    <property type="evidence" value="ECO:0007669"/>
    <property type="project" value="UniProtKB-ARBA"/>
</dbReference>
<dbReference type="GO" id="GO:0019005">
    <property type="term" value="C:SCF ubiquitin ligase complex"/>
    <property type="evidence" value="ECO:0007669"/>
    <property type="project" value="UniProtKB-ARBA"/>
</dbReference>
<dbReference type="CDD" id="cd00200">
    <property type="entry name" value="WD40"/>
    <property type="match status" value="1"/>
</dbReference>
<dbReference type="Gene3D" id="3.30.1490.20">
    <property type="entry name" value="ATP-grasp fold, A domain"/>
    <property type="match status" value="1"/>
</dbReference>
<dbReference type="PROSITE" id="PS00678">
    <property type="entry name" value="WD_REPEATS_1"/>
    <property type="match status" value="4"/>
</dbReference>
<dbReference type="InterPro" id="IPR051075">
    <property type="entry name" value="SCF_subunit_WD-repeat"/>
</dbReference>
<evidence type="ECO:0000313" key="12">
    <source>
        <dbReference type="Proteomes" id="UP000247702"/>
    </source>
</evidence>
<reference evidence="11 12" key="1">
    <citation type="submission" date="2017-11" db="EMBL/GenBank/DDBJ databases">
        <title>The genome of Rhizophagus clarus HR1 reveals common genetic basis of auxotrophy among arbuscular mycorrhizal fungi.</title>
        <authorList>
            <person name="Kobayashi Y."/>
        </authorList>
    </citation>
    <scope>NUCLEOTIDE SEQUENCE [LARGE SCALE GENOMIC DNA]</scope>
    <source>
        <strain evidence="11 12">HR1</strain>
    </source>
</reference>
<evidence type="ECO:0000256" key="6">
    <source>
        <dbReference type="PROSITE-ProRule" id="PRU00221"/>
    </source>
</evidence>
<feature type="repeat" description="WD" evidence="6">
    <location>
        <begin position="1197"/>
        <end position="1223"/>
    </location>
</feature>
<feature type="domain" description="ATP-grasp" evidence="10">
    <location>
        <begin position="413"/>
        <end position="651"/>
    </location>
</feature>
<keyword evidence="5" id="KW-0560">Oxidoreductase</keyword>
<keyword evidence="2" id="KW-0436">Ligase</keyword>
<dbReference type="InterPro" id="IPR011095">
    <property type="entry name" value="Dala_Dala_lig_C"/>
</dbReference>
<comment type="caution">
    <text evidence="11">The sequence shown here is derived from an EMBL/GenBank/DDBJ whole genome shotgun (WGS) entry which is preliminary data.</text>
</comment>
<evidence type="ECO:0000256" key="5">
    <source>
        <dbReference type="ARBA" id="ARBA00023002"/>
    </source>
</evidence>
<dbReference type="InterPro" id="IPR003819">
    <property type="entry name" value="TauD/TfdA-like"/>
</dbReference>
<dbReference type="InterPro" id="IPR036322">
    <property type="entry name" value="WD40_repeat_dom_sf"/>
</dbReference>
<evidence type="ECO:0000259" key="9">
    <source>
        <dbReference type="PROSITE" id="PS50181"/>
    </source>
</evidence>
<gene>
    <name evidence="11" type="ORF">RclHR1_04020004</name>
</gene>
<evidence type="ECO:0000256" key="1">
    <source>
        <dbReference type="ARBA" id="ARBA00022574"/>
    </source>
</evidence>
<dbReference type="InterPro" id="IPR001810">
    <property type="entry name" value="F-box_dom"/>
</dbReference>
<dbReference type="InterPro" id="IPR011761">
    <property type="entry name" value="ATP-grasp"/>
</dbReference>
<dbReference type="InterPro" id="IPR036047">
    <property type="entry name" value="F-box-like_dom_sf"/>
</dbReference>
<evidence type="ECO:0000256" key="7">
    <source>
        <dbReference type="PROSITE-ProRule" id="PRU00409"/>
    </source>
</evidence>
<feature type="repeat" description="WD" evidence="6">
    <location>
        <begin position="1033"/>
        <end position="1072"/>
    </location>
</feature>
<dbReference type="Pfam" id="PF12937">
    <property type="entry name" value="F-box-like"/>
    <property type="match status" value="1"/>
</dbReference>
<evidence type="ECO:0000256" key="3">
    <source>
        <dbReference type="ARBA" id="ARBA00022737"/>
    </source>
</evidence>
<dbReference type="GO" id="GO:1990756">
    <property type="term" value="F:ubiquitin-like ligase-substrate adaptor activity"/>
    <property type="evidence" value="ECO:0007669"/>
    <property type="project" value="UniProtKB-ARBA"/>
</dbReference>
<feature type="domain" description="F-box" evidence="9">
    <location>
        <begin position="802"/>
        <end position="848"/>
    </location>
</feature>
<keyword evidence="7" id="KW-0547">Nucleotide-binding</keyword>
<dbReference type="Pfam" id="PF07478">
    <property type="entry name" value="Dala_Dala_lig_C"/>
    <property type="match status" value="1"/>
</dbReference>
<dbReference type="GO" id="GO:0016491">
    <property type="term" value="F:oxidoreductase activity"/>
    <property type="evidence" value="ECO:0007669"/>
    <property type="project" value="UniProtKB-KW"/>
</dbReference>
<dbReference type="GO" id="GO:0046872">
    <property type="term" value="F:metal ion binding"/>
    <property type="evidence" value="ECO:0007669"/>
    <property type="project" value="InterPro"/>
</dbReference>
<dbReference type="InterPro" id="IPR015943">
    <property type="entry name" value="WD40/YVTN_repeat-like_dom_sf"/>
</dbReference>
<dbReference type="SMART" id="SM00320">
    <property type="entry name" value="WD40"/>
    <property type="match status" value="7"/>
</dbReference>
<dbReference type="Pfam" id="PF00400">
    <property type="entry name" value="WD40"/>
    <property type="match status" value="6"/>
</dbReference>
<organism evidence="11 12">
    <name type="scientific">Rhizophagus clarus</name>
    <dbReference type="NCBI Taxonomy" id="94130"/>
    <lineage>
        <taxon>Eukaryota</taxon>
        <taxon>Fungi</taxon>
        <taxon>Fungi incertae sedis</taxon>
        <taxon>Mucoromycota</taxon>
        <taxon>Glomeromycotina</taxon>
        <taxon>Glomeromycetes</taxon>
        <taxon>Glomerales</taxon>
        <taxon>Glomeraceae</taxon>
        <taxon>Rhizophagus</taxon>
    </lineage>
</organism>
<dbReference type="Gene3D" id="2.130.10.10">
    <property type="entry name" value="YVTN repeat-like/Quinoprotein amine dehydrogenase"/>
    <property type="match status" value="3"/>
</dbReference>
<evidence type="ECO:0000259" key="10">
    <source>
        <dbReference type="PROSITE" id="PS50975"/>
    </source>
</evidence>
<feature type="compositionally biased region" description="Low complexity" evidence="8">
    <location>
        <begin position="909"/>
        <end position="928"/>
    </location>
</feature>
<dbReference type="PROSITE" id="PS50294">
    <property type="entry name" value="WD_REPEATS_REGION"/>
    <property type="match status" value="5"/>
</dbReference>
<evidence type="ECO:0000313" key="11">
    <source>
        <dbReference type="EMBL" id="GBC00978.1"/>
    </source>
</evidence>
<feature type="region of interest" description="Disordered" evidence="8">
    <location>
        <begin position="908"/>
        <end position="935"/>
    </location>
</feature>
<feature type="repeat" description="WD" evidence="6">
    <location>
        <begin position="1224"/>
        <end position="1263"/>
    </location>
</feature>
<dbReference type="GO" id="GO:0005524">
    <property type="term" value="F:ATP binding"/>
    <property type="evidence" value="ECO:0007669"/>
    <property type="project" value="UniProtKB-UniRule"/>
</dbReference>
<feature type="repeat" description="WD" evidence="6">
    <location>
        <begin position="991"/>
        <end position="1032"/>
    </location>
</feature>
<evidence type="ECO:0000256" key="2">
    <source>
        <dbReference type="ARBA" id="ARBA00022598"/>
    </source>
</evidence>
<feature type="repeat" description="WD" evidence="6">
    <location>
        <begin position="1073"/>
        <end position="1112"/>
    </location>
</feature>
<dbReference type="FunFam" id="2.130.10.10:FF:000715">
    <property type="entry name" value="F-box protein MET30"/>
    <property type="match status" value="1"/>
</dbReference>
<dbReference type="PROSITE" id="PS50082">
    <property type="entry name" value="WD_REPEATS_2"/>
    <property type="match status" value="7"/>
</dbReference>
<dbReference type="PRINTS" id="PR00320">
    <property type="entry name" value="GPROTEINBRPT"/>
</dbReference>
<evidence type="ECO:0000256" key="8">
    <source>
        <dbReference type="SAM" id="MobiDB-lite"/>
    </source>
</evidence>
<feature type="repeat" description="WD" evidence="6">
    <location>
        <begin position="1264"/>
        <end position="1297"/>
    </location>
</feature>
<keyword evidence="12" id="KW-1185">Reference proteome</keyword>
<dbReference type="PROSITE" id="PS50975">
    <property type="entry name" value="ATP_GRASP"/>
    <property type="match status" value="1"/>
</dbReference>
<evidence type="ECO:0008006" key="13">
    <source>
        <dbReference type="Google" id="ProtNLM"/>
    </source>
</evidence>
<dbReference type="GO" id="GO:0008716">
    <property type="term" value="F:D-alanine-D-alanine ligase activity"/>
    <property type="evidence" value="ECO:0007669"/>
    <property type="project" value="InterPro"/>
</dbReference>
<dbReference type="CDD" id="cd22147">
    <property type="entry name" value="F-box_SpPof1-like"/>
    <property type="match status" value="1"/>
</dbReference>
<dbReference type="InterPro" id="IPR020472">
    <property type="entry name" value="WD40_PAC1"/>
</dbReference>
<dbReference type="FunFam" id="1.20.1280.50:FF:000016">
    <property type="entry name" value="E3 ubiquitin ligase complex SCF subunit sconB"/>
    <property type="match status" value="1"/>
</dbReference>
<accession>A0A2Z6REC5</accession>
<dbReference type="Pfam" id="PF02668">
    <property type="entry name" value="TauD"/>
    <property type="match status" value="1"/>
</dbReference>
<dbReference type="Gene3D" id="1.20.1280.50">
    <property type="match status" value="1"/>
</dbReference>
<dbReference type="PANTHER" id="PTHR19872:SF9">
    <property type="entry name" value="UBIQUITIN-BINDING SDF UBIQUITIN LIGASE COMPLEX SUBUNIT"/>
    <property type="match status" value="1"/>
</dbReference>
<keyword evidence="1 6" id="KW-0853">WD repeat</keyword>
<keyword evidence="3" id="KW-0677">Repeat</keyword>
<proteinExistence type="predicted"/>
<dbReference type="Proteomes" id="UP000247702">
    <property type="component" value="Unassembled WGS sequence"/>
</dbReference>